<reference evidence="1 2" key="1">
    <citation type="submission" date="2016-10" db="EMBL/GenBank/DDBJ databases">
        <authorList>
            <person name="de Groot N.N."/>
        </authorList>
    </citation>
    <scope>NUCLEOTIDE SEQUENCE [LARGE SCALE GENOMIC DNA]</scope>
    <source>
        <strain evidence="1 2">DSM 43794</strain>
    </source>
</reference>
<dbReference type="EMBL" id="FNKK01000002">
    <property type="protein sequence ID" value="SDR30208.1"/>
    <property type="molecule type" value="Genomic_DNA"/>
</dbReference>
<evidence type="ECO:0000313" key="1">
    <source>
        <dbReference type="EMBL" id="SDR30208.1"/>
    </source>
</evidence>
<accession>A0A1H1HYL3</accession>
<evidence type="ECO:0000313" key="2">
    <source>
        <dbReference type="Proteomes" id="UP000217103"/>
    </source>
</evidence>
<protein>
    <submittedName>
        <fullName evidence="1">Uncharacterized protein</fullName>
    </submittedName>
</protein>
<name>A0A1H1HYL3_9ACTN</name>
<gene>
    <name evidence="1" type="ORF">SAMN04489764_4942</name>
</gene>
<dbReference type="Proteomes" id="UP000217103">
    <property type="component" value="Unassembled WGS sequence"/>
</dbReference>
<proteinExistence type="predicted"/>
<organism evidence="1 2">
    <name type="scientific">Thermostaphylospora chromogena</name>
    <dbReference type="NCBI Taxonomy" id="35622"/>
    <lineage>
        <taxon>Bacteria</taxon>
        <taxon>Bacillati</taxon>
        <taxon>Actinomycetota</taxon>
        <taxon>Actinomycetes</taxon>
        <taxon>Streptosporangiales</taxon>
        <taxon>Thermomonosporaceae</taxon>
        <taxon>Thermostaphylospora</taxon>
    </lineage>
</organism>
<keyword evidence="2" id="KW-1185">Reference proteome</keyword>
<sequence length="69" mass="7262">MVASSVAHSANVPYRRVLDMLLGALLAKQQVVHPAGIRLGRPAALSTLRVAVSSPLPTILPHRVDGDLS</sequence>
<dbReference type="AlphaFoldDB" id="A0A1H1HYL3"/>